<proteinExistence type="inferred from homology"/>
<dbReference type="InterPro" id="IPR050438">
    <property type="entry name" value="LMW_PTPase"/>
</dbReference>
<dbReference type="RefSeq" id="WP_225251612.1">
    <property type="nucleotide sequence ID" value="NZ_JAIWIU010000145.1"/>
</dbReference>
<dbReference type="InterPro" id="IPR036196">
    <property type="entry name" value="Ptyr_pPase_sf"/>
</dbReference>
<protein>
    <recommendedName>
        <fullName evidence="2">protein-tyrosine-phosphatase</fullName>
        <ecNumber evidence="2">3.1.3.48</ecNumber>
    </recommendedName>
</protein>
<keyword evidence="7" id="KW-1185">Reference proteome</keyword>
<dbReference type="PRINTS" id="PR00719">
    <property type="entry name" value="LMWPTPASE"/>
</dbReference>
<reference evidence="7" key="1">
    <citation type="submission" date="2023-07" db="EMBL/GenBank/DDBJ databases">
        <title>Molecular identification of indigenous halophilic bacteria isolated from red sea cost, biodegradation of synthetic dyes and assessment of degraded metabolite toxicity.</title>
        <authorList>
            <person name="Chaieb K."/>
            <person name="Altayb H.N."/>
        </authorList>
    </citation>
    <scope>NUCLEOTIDE SEQUENCE [LARGE SCALE GENOMIC DNA]</scope>
    <source>
        <strain evidence="7">K20</strain>
    </source>
</reference>
<evidence type="ECO:0000259" key="5">
    <source>
        <dbReference type="SMART" id="SM00226"/>
    </source>
</evidence>
<dbReference type="EC" id="3.1.3.48" evidence="2"/>
<evidence type="ECO:0000256" key="3">
    <source>
        <dbReference type="ARBA" id="ARBA00022801"/>
    </source>
</evidence>
<keyword evidence="3" id="KW-0378">Hydrolase</keyword>
<dbReference type="PANTHER" id="PTHR11717:SF7">
    <property type="entry name" value="LOW MOLECULAR WEIGHT PHOSPHOTYROSINE PROTEIN PHOSPHATASE"/>
    <property type="match status" value="1"/>
</dbReference>
<gene>
    <name evidence="6" type="ORF">LDJ79_18190</name>
</gene>
<dbReference type="InterPro" id="IPR023485">
    <property type="entry name" value="Ptyr_pPase"/>
</dbReference>
<evidence type="ECO:0000256" key="1">
    <source>
        <dbReference type="ARBA" id="ARBA00011063"/>
    </source>
</evidence>
<accession>A0ABS7YQU6</accession>
<dbReference type="Pfam" id="PF01451">
    <property type="entry name" value="LMWPc"/>
    <property type="match status" value="1"/>
</dbReference>
<dbReference type="SUPFAM" id="SSF52788">
    <property type="entry name" value="Phosphotyrosine protein phosphatases I"/>
    <property type="match status" value="1"/>
</dbReference>
<dbReference type="SMART" id="SM00226">
    <property type="entry name" value="LMWPc"/>
    <property type="match status" value="1"/>
</dbReference>
<organism evidence="6 7">
    <name type="scientific">Vibrio tritonius</name>
    <dbReference type="NCBI Taxonomy" id="1435069"/>
    <lineage>
        <taxon>Bacteria</taxon>
        <taxon>Pseudomonadati</taxon>
        <taxon>Pseudomonadota</taxon>
        <taxon>Gammaproteobacteria</taxon>
        <taxon>Vibrionales</taxon>
        <taxon>Vibrionaceae</taxon>
        <taxon>Vibrio</taxon>
    </lineage>
</organism>
<dbReference type="CDD" id="cd16343">
    <property type="entry name" value="LMWPTP"/>
    <property type="match status" value="1"/>
</dbReference>
<evidence type="ECO:0000313" key="7">
    <source>
        <dbReference type="Proteomes" id="UP001199044"/>
    </source>
</evidence>
<dbReference type="Proteomes" id="UP001199044">
    <property type="component" value="Unassembled WGS sequence"/>
</dbReference>
<sequence length="141" mass="15694">MGNICRSPTAEAVFRAKAVQLGVNVRVDSAGTIAYHQGEGPDSRAQSAGKQRGYSFAGMRARQVSDQDFVDFDWILAADQDNLTYLRQHCPTAYHYKLDLLLAKAGMEEREIPDPYYGSDSGFEHVLDLLEEAAERLLPKL</sequence>
<dbReference type="PANTHER" id="PTHR11717">
    <property type="entry name" value="LOW MOLECULAR WEIGHT PROTEIN TYROSINE PHOSPHATASE"/>
    <property type="match status" value="1"/>
</dbReference>
<feature type="domain" description="Phosphotyrosine protein phosphatase I" evidence="5">
    <location>
        <begin position="2"/>
        <end position="140"/>
    </location>
</feature>
<dbReference type="Gene3D" id="3.40.50.2300">
    <property type="match status" value="1"/>
</dbReference>
<name>A0ABS7YQU6_9VIBR</name>
<keyword evidence="4" id="KW-0904">Protein phosphatase</keyword>
<dbReference type="EMBL" id="JAIWIU010000145">
    <property type="protein sequence ID" value="MCA2018055.1"/>
    <property type="molecule type" value="Genomic_DNA"/>
</dbReference>
<evidence type="ECO:0000256" key="4">
    <source>
        <dbReference type="ARBA" id="ARBA00022912"/>
    </source>
</evidence>
<evidence type="ECO:0000256" key="2">
    <source>
        <dbReference type="ARBA" id="ARBA00013064"/>
    </source>
</evidence>
<evidence type="ECO:0000313" key="6">
    <source>
        <dbReference type="EMBL" id="MCA2018055.1"/>
    </source>
</evidence>
<comment type="similarity">
    <text evidence="1">Belongs to the low molecular weight phosphotyrosine protein phosphatase family.</text>
</comment>
<dbReference type="InterPro" id="IPR017867">
    <property type="entry name" value="Tyr_phospatase_low_mol_wt"/>
</dbReference>
<comment type="caution">
    <text evidence="6">The sequence shown here is derived from an EMBL/GenBank/DDBJ whole genome shotgun (WGS) entry which is preliminary data.</text>
</comment>